<feature type="region of interest" description="Disordered" evidence="1">
    <location>
        <begin position="20"/>
        <end position="67"/>
    </location>
</feature>
<dbReference type="Proteomes" id="UP000198420">
    <property type="component" value="Unassembled WGS sequence"/>
</dbReference>
<dbReference type="RefSeq" id="WP_089315068.1">
    <property type="nucleotide sequence ID" value="NZ_FZNP01000013.1"/>
</dbReference>
<organism evidence="3 4">
    <name type="scientific">Actinomadura mexicana</name>
    <dbReference type="NCBI Taxonomy" id="134959"/>
    <lineage>
        <taxon>Bacteria</taxon>
        <taxon>Bacillati</taxon>
        <taxon>Actinomycetota</taxon>
        <taxon>Actinomycetes</taxon>
        <taxon>Streptosporangiales</taxon>
        <taxon>Thermomonosporaceae</taxon>
        <taxon>Actinomadura</taxon>
    </lineage>
</organism>
<evidence type="ECO:0000256" key="1">
    <source>
        <dbReference type="SAM" id="MobiDB-lite"/>
    </source>
</evidence>
<feature type="compositionally biased region" description="Low complexity" evidence="1">
    <location>
        <begin position="47"/>
        <end position="61"/>
    </location>
</feature>
<dbReference type="OrthoDB" id="3482582at2"/>
<name>A0A239CTB2_9ACTN</name>
<accession>A0A239CTB2</accession>
<feature type="signal peptide" evidence="2">
    <location>
        <begin position="1"/>
        <end position="21"/>
    </location>
</feature>
<feature type="chain" id="PRO_5012737595" description="PT repeat-containing protein" evidence="2">
    <location>
        <begin position="22"/>
        <end position="117"/>
    </location>
</feature>
<dbReference type="EMBL" id="FZNP01000013">
    <property type="protein sequence ID" value="SNS22764.1"/>
    <property type="molecule type" value="Genomic_DNA"/>
</dbReference>
<proteinExistence type="predicted"/>
<sequence>MNRLHLAALLLVPALALSACGGDGEKPKPSAPAQAEVSDPPSGAPGAGDSAKGGSAKAPAGVPTSAPPKVVNAFVACMRKRGVKVPKDTTGWRPDPQDGRTQKALMACMKSPGAPGS</sequence>
<protein>
    <recommendedName>
        <fullName evidence="5">PT repeat-containing protein</fullName>
    </recommendedName>
</protein>
<evidence type="ECO:0000313" key="4">
    <source>
        <dbReference type="Proteomes" id="UP000198420"/>
    </source>
</evidence>
<evidence type="ECO:0008006" key="5">
    <source>
        <dbReference type="Google" id="ProtNLM"/>
    </source>
</evidence>
<evidence type="ECO:0000313" key="3">
    <source>
        <dbReference type="EMBL" id="SNS22764.1"/>
    </source>
</evidence>
<dbReference type="AlphaFoldDB" id="A0A239CTB2"/>
<evidence type="ECO:0000256" key="2">
    <source>
        <dbReference type="SAM" id="SignalP"/>
    </source>
</evidence>
<keyword evidence="4" id="KW-1185">Reference proteome</keyword>
<dbReference type="PROSITE" id="PS51257">
    <property type="entry name" value="PROKAR_LIPOPROTEIN"/>
    <property type="match status" value="1"/>
</dbReference>
<keyword evidence="2" id="KW-0732">Signal</keyword>
<reference evidence="4" key="1">
    <citation type="submission" date="2017-06" db="EMBL/GenBank/DDBJ databases">
        <authorList>
            <person name="Varghese N."/>
            <person name="Submissions S."/>
        </authorList>
    </citation>
    <scope>NUCLEOTIDE SEQUENCE [LARGE SCALE GENOMIC DNA]</scope>
    <source>
        <strain evidence="4">DSM 44485</strain>
    </source>
</reference>
<gene>
    <name evidence="3" type="ORF">SAMN06265355_11376</name>
</gene>